<dbReference type="EMBL" id="BTGU01000034">
    <property type="protein sequence ID" value="GMN50676.1"/>
    <property type="molecule type" value="Genomic_DNA"/>
</dbReference>
<evidence type="ECO:0000313" key="2">
    <source>
        <dbReference type="Proteomes" id="UP001187192"/>
    </source>
</evidence>
<comment type="caution">
    <text evidence="1">The sequence shown here is derived from an EMBL/GenBank/DDBJ whole genome shotgun (WGS) entry which is preliminary data.</text>
</comment>
<dbReference type="AlphaFoldDB" id="A0AA88AXA8"/>
<name>A0AA88AXA8_FICCA</name>
<sequence length="58" mass="6324">MVFKIIICAAQDRARKRETYQFYGCGCGWRSSGVGGGGWVSRKRLKGGIAAEIGGERE</sequence>
<dbReference type="Proteomes" id="UP001187192">
    <property type="component" value="Unassembled WGS sequence"/>
</dbReference>
<organism evidence="1 2">
    <name type="scientific">Ficus carica</name>
    <name type="common">Common fig</name>
    <dbReference type="NCBI Taxonomy" id="3494"/>
    <lineage>
        <taxon>Eukaryota</taxon>
        <taxon>Viridiplantae</taxon>
        <taxon>Streptophyta</taxon>
        <taxon>Embryophyta</taxon>
        <taxon>Tracheophyta</taxon>
        <taxon>Spermatophyta</taxon>
        <taxon>Magnoliopsida</taxon>
        <taxon>eudicotyledons</taxon>
        <taxon>Gunneridae</taxon>
        <taxon>Pentapetalae</taxon>
        <taxon>rosids</taxon>
        <taxon>fabids</taxon>
        <taxon>Rosales</taxon>
        <taxon>Moraceae</taxon>
        <taxon>Ficeae</taxon>
        <taxon>Ficus</taxon>
    </lineage>
</organism>
<proteinExistence type="predicted"/>
<reference evidence="1" key="1">
    <citation type="submission" date="2023-07" db="EMBL/GenBank/DDBJ databases">
        <title>draft genome sequence of fig (Ficus carica).</title>
        <authorList>
            <person name="Takahashi T."/>
            <person name="Nishimura K."/>
        </authorList>
    </citation>
    <scope>NUCLEOTIDE SEQUENCE</scope>
</reference>
<protein>
    <submittedName>
        <fullName evidence="1">Uncharacterized protein</fullName>
    </submittedName>
</protein>
<accession>A0AA88AXA8</accession>
<evidence type="ECO:0000313" key="1">
    <source>
        <dbReference type="EMBL" id="GMN50676.1"/>
    </source>
</evidence>
<gene>
    <name evidence="1" type="ORF">TIFTF001_019835</name>
</gene>
<keyword evidence="2" id="KW-1185">Reference proteome</keyword>